<keyword evidence="2" id="KW-1185">Reference proteome</keyword>
<evidence type="ECO:0008006" key="3">
    <source>
        <dbReference type="Google" id="ProtNLM"/>
    </source>
</evidence>
<proteinExistence type="predicted"/>
<accession>A0A7K3TFW9</accession>
<dbReference type="AlphaFoldDB" id="A0A7K3TFW9"/>
<reference evidence="1 2" key="1">
    <citation type="submission" date="2019-10" db="EMBL/GenBank/DDBJ databases">
        <title>Bifidobacterium from non-human primates.</title>
        <authorList>
            <person name="Modesto M."/>
        </authorList>
    </citation>
    <scope>NUCLEOTIDE SEQUENCE [LARGE SCALE GENOMIC DNA]</scope>
    <source>
        <strain evidence="1 2">TREC</strain>
    </source>
</reference>
<evidence type="ECO:0000313" key="2">
    <source>
        <dbReference type="Proteomes" id="UP000469763"/>
    </source>
</evidence>
<dbReference type="InterPro" id="IPR011335">
    <property type="entry name" value="Restrct_endonuc-II-like"/>
</dbReference>
<sequence>MTATAFSLEALSDIKRRRFAACDAIQRRTGRQLVFARSEALELLAVEKPIEPASERLRADADVVVGGVREKTHLLGVRFLTWNGPIETQRIGGDMLCTSPPATWAHYAAILTLEELITLGDSMMRRDGRLTRASLDDFQDYLNRSGRFVGKDNCRLALTMMRPNTDSSQETRTRLALLRYGLPEPEVNVRVRLSSGAVVFLDMAYTELKIAIEYDGGYHRFSGAQVLRDDKRREALENDGWIYIKVTVVDLRDESGEEALAQRIASRCETVLGVPVPLIARLTTRQICDPRRRRKIPLWERVPRSRWTAPWAR</sequence>
<organism evidence="1 2">
    <name type="scientific">Bifidobacterium avesanii</name>
    <dbReference type="NCBI Taxonomy" id="1798157"/>
    <lineage>
        <taxon>Bacteria</taxon>
        <taxon>Bacillati</taxon>
        <taxon>Actinomycetota</taxon>
        <taxon>Actinomycetes</taxon>
        <taxon>Bifidobacteriales</taxon>
        <taxon>Bifidobacteriaceae</taxon>
        <taxon>Bifidobacterium</taxon>
    </lineage>
</organism>
<dbReference type="EMBL" id="WHZY01000003">
    <property type="protein sequence ID" value="NEG77995.1"/>
    <property type="molecule type" value="Genomic_DNA"/>
</dbReference>
<comment type="caution">
    <text evidence="1">The sequence shown here is derived from an EMBL/GenBank/DDBJ whole genome shotgun (WGS) entry which is preliminary data.</text>
</comment>
<name>A0A7K3TFW9_9BIFI</name>
<dbReference type="SUPFAM" id="SSF52980">
    <property type="entry name" value="Restriction endonuclease-like"/>
    <property type="match status" value="1"/>
</dbReference>
<dbReference type="RefSeq" id="WP_152350696.1">
    <property type="nucleotide sequence ID" value="NZ_WBSN01000012.1"/>
</dbReference>
<dbReference type="Proteomes" id="UP000469763">
    <property type="component" value="Unassembled WGS sequence"/>
</dbReference>
<protein>
    <recommendedName>
        <fullName evidence="3">DUF559 domain-containing protein</fullName>
    </recommendedName>
</protein>
<gene>
    <name evidence="1" type="ORF">GFD22_03185</name>
</gene>
<dbReference type="Gene3D" id="3.40.960.10">
    <property type="entry name" value="VSR Endonuclease"/>
    <property type="match status" value="1"/>
</dbReference>
<dbReference type="OrthoDB" id="3173471at2"/>
<evidence type="ECO:0000313" key="1">
    <source>
        <dbReference type="EMBL" id="NEG77995.1"/>
    </source>
</evidence>